<dbReference type="Proteomes" id="UP000824250">
    <property type="component" value="Unassembled WGS sequence"/>
</dbReference>
<evidence type="ECO:0000313" key="4">
    <source>
        <dbReference type="EMBL" id="HIR05037.1"/>
    </source>
</evidence>
<dbReference type="AlphaFoldDB" id="A0A9D1A2U1"/>
<evidence type="ECO:0000256" key="1">
    <source>
        <dbReference type="SAM" id="MobiDB-lite"/>
    </source>
</evidence>
<sequence length="305" mass="32894">MRKKGFRWNGWKLAAAAGMLTMLMTSTAFAAGWTQGAGENASRWWYDLGNGRYYGDTGLETEWQWLDGNGDGMAECYAFDGQGWMYTDTETPDGYSVNGDGAWTVDGNVQTMAAAAGYAGTRAALPSDGAENGSTDAAETGTDQEDGTPRILIAYFSKTGNTEEAARQIQAVTDGDLFEITVAEPCPDSYQATVERARQELDSNARPALSSTVESMEDYDVILVGYPIWWHTEPMAINTFLESYDLTGKTILPFCTSGGSGIEESMPDMRRIGEAQGAVIGTGLTANSLDEGMIASWLQENGINL</sequence>
<dbReference type="EMBL" id="DVGC01000020">
    <property type="protein sequence ID" value="HIR05037.1"/>
    <property type="molecule type" value="Genomic_DNA"/>
</dbReference>
<dbReference type="SUPFAM" id="SSF69360">
    <property type="entry name" value="Cell wall binding repeat"/>
    <property type="match status" value="1"/>
</dbReference>
<comment type="caution">
    <text evidence="4">The sequence shown here is derived from an EMBL/GenBank/DDBJ whole genome shotgun (WGS) entry which is preliminary data.</text>
</comment>
<feature type="region of interest" description="Disordered" evidence="1">
    <location>
        <begin position="125"/>
        <end position="146"/>
    </location>
</feature>
<dbReference type="PANTHER" id="PTHR39201">
    <property type="entry name" value="EXPORTED PROTEIN-RELATED"/>
    <property type="match status" value="1"/>
</dbReference>
<accession>A0A9D1A2U1</accession>
<dbReference type="GO" id="GO:0010181">
    <property type="term" value="F:FMN binding"/>
    <property type="evidence" value="ECO:0007669"/>
    <property type="project" value="InterPro"/>
</dbReference>
<dbReference type="Gene3D" id="3.40.50.360">
    <property type="match status" value="1"/>
</dbReference>
<feature type="domain" description="Flavodoxin-like" evidence="3">
    <location>
        <begin position="151"/>
        <end position="305"/>
    </location>
</feature>
<dbReference type="InterPro" id="IPR029039">
    <property type="entry name" value="Flavoprotein-like_sf"/>
</dbReference>
<keyword evidence="2" id="KW-0732">Signal</keyword>
<protein>
    <submittedName>
        <fullName evidence="4">NAD(P)H-dependent oxidoreductase</fullName>
    </submittedName>
</protein>
<dbReference type="PANTHER" id="PTHR39201:SF1">
    <property type="entry name" value="FLAVODOXIN-LIKE DOMAIN-CONTAINING PROTEIN"/>
    <property type="match status" value="1"/>
</dbReference>
<evidence type="ECO:0000313" key="5">
    <source>
        <dbReference type="Proteomes" id="UP000824250"/>
    </source>
</evidence>
<evidence type="ECO:0000259" key="3">
    <source>
        <dbReference type="PROSITE" id="PS50902"/>
    </source>
</evidence>
<reference evidence="4" key="1">
    <citation type="submission" date="2020-10" db="EMBL/GenBank/DDBJ databases">
        <authorList>
            <person name="Gilroy R."/>
        </authorList>
    </citation>
    <scope>NUCLEOTIDE SEQUENCE</scope>
    <source>
        <strain evidence="4">CHK180-2868</strain>
    </source>
</reference>
<name>A0A9D1A2U1_9FIRM</name>
<feature type="signal peptide" evidence="2">
    <location>
        <begin position="1"/>
        <end position="30"/>
    </location>
</feature>
<reference evidence="4" key="2">
    <citation type="journal article" date="2021" name="PeerJ">
        <title>Extensive microbial diversity within the chicken gut microbiome revealed by metagenomics and culture.</title>
        <authorList>
            <person name="Gilroy R."/>
            <person name="Ravi A."/>
            <person name="Getino M."/>
            <person name="Pursley I."/>
            <person name="Horton D.L."/>
            <person name="Alikhan N.F."/>
            <person name="Baker D."/>
            <person name="Gharbi K."/>
            <person name="Hall N."/>
            <person name="Watson M."/>
            <person name="Adriaenssens E.M."/>
            <person name="Foster-Nyarko E."/>
            <person name="Jarju S."/>
            <person name="Secka A."/>
            <person name="Antonio M."/>
            <person name="Oren A."/>
            <person name="Chaudhuri R.R."/>
            <person name="La Ragione R."/>
            <person name="Hildebrand F."/>
            <person name="Pallen M.J."/>
        </authorList>
    </citation>
    <scope>NUCLEOTIDE SEQUENCE</scope>
    <source>
        <strain evidence="4">CHK180-2868</strain>
    </source>
</reference>
<organism evidence="4 5">
    <name type="scientific">Candidatus Copromonas faecavium</name>
    <name type="common">nom. illeg.</name>
    <dbReference type="NCBI Taxonomy" id="2840740"/>
    <lineage>
        <taxon>Bacteria</taxon>
        <taxon>Bacillati</taxon>
        <taxon>Bacillota</taxon>
        <taxon>Clostridia</taxon>
        <taxon>Lachnospirales</taxon>
        <taxon>Lachnospiraceae</taxon>
        <taxon>Candidatus Copromonas (nom. illeg.)</taxon>
    </lineage>
</organism>
<dbReference type="GO" id="GO:0016651">
    <property type="term" value="F:oxidoreductase activity, acting on NAD(P)H"/>
    <property type="evidence" value="ECO:0007669"/>
    <property type="project" value="UniProtKB-ARBA"/>
</dbReference>
<dbReference type="Pfam" id="PF12682">
    <property type="entry name" value="Flavodoxin_4"/>
    <property type="match status" value="1"/>
</dbReference>
<dbReference type="InterPro" id="IPR008254">
    <property type="entry name" value="Flavodoxin/NO_synth"/>
</dbReference>
<dbReference type="SUPFAM" id="SSF52218">
    <property type="entry name" value="Flavoproteins"/>
    <property type="match status" value="1"/>
</dbReference>
<feature type="chain" id="PRO_5039225129" evidence="2">
    <location>
        <begin position="31"/>
        <end position="305"/>
    </location>
</feature>
<evidence type="ECO:0000256" key="2">
    <source>
        <dbReference type="SAM" id="SignalP"/>
    </source>
</evidence>
<dbReference type="PROSITE" id="PS50902">
    <property type="entry name" value="FLAVODOXIN_LIKE"/>
    <property type="match status" value="1"/>
</dbReference>
<gene>
    <name evidence="4" type="ORF">IAB28_03600</name>
</gene>
<proteinExistence type="predicted"/>